<evidence type="ECO:0000313" key="8">
    <source>
        <dbReference type="EMBL" id="MBB5200326.1"/>
    </source>
</evidence>
<name>A0A840RTT8_9BURK</name>
<dbReference type="EMBL" id="JACHHQ010000004">
    <property type="protein sequence ID" value="MBB5200326.1"/>
    <property type="molecule type" value="Genomic_DNA"/>
</dbReference>
<evidence type="ECO:0000259" key="7">
    <source>
        <dbReference type="Pfam" id="PF06305"/>
    </source>
</evidence>
<dbReference type="GO" id="GO:0005886">
    <property type="term" value="C:plasma membrane"/>
    <property type="evidence" value="ECO:0007669"/>
    <property type="project" value="InterPro"/>
</dbReference>
<dbReference type="AlphaFoldDB" id="A0A840RTT8"/>
<keyword evidence="1" id="KW-1003">Cell membrane</keyword>
<evidence type="ECO:0000313" key="9">
    <source>
        <dbReference type="Proteomes" id="UP000571084"/>
    </source>
</evidence>
<proteinExistence type="predicted"/>
<protein>
    <submittedName>
        <fullName evidence="8">Putative integral membrane protein</fullName>
    </submittedName>
</protein>
<evidence type="ECO:0000256" key="3">
    <source>
        <dbReference type="ARBA" id="ARBA00022989"/>
    </source>
</evidence>
<keyword evidence="3 6" id="KW-1133">Transmembrane helix</keyword>
<reference evidence="8 9" key="1">
    <citation type="submission" date="2020-08" db="EMBL/GenBank/DDBJ databases">
        <title>Genomic Encyclopedia of Type Strains, Phase IV (KMG-IV): sequencing the most valuable type-strain genomes for metagenomic binning, comparative biology and taxonomic classification.</title>
        <authorList>
            <person name="Goeker M."/>
        </authorList>
    </citation>
    <scope>NUCLEOTIDE SEQUENCE [LARGE SCALE GENOMIC DNA]</scope>
    <source>
        <strain evidence="8 9">DSM 23240</strain>
    </source>
</reference>
<evidence type="ECO:0000256" key="5">
    <source>
        <dbReference type="SAM" id="MobiDB-lite"/>
    </source>
</evidence>
<dbReference type="InterPro" id="IPR010445">
    <property type="entry name" value="LapA_dom"/>
</dbReference>
<sequence>MKLISRIIAVILFLIFFGFALKNTQEVTLGFFLNYEIHGPLVLILLGFFGAGAILGVLAMTPALFRHRRNATKSQKALSSLQREREAERLASIEPPHPDAVRNI</sequence>
<dbReference type="Proteomes" id="UP000571084">
    <property type="component" value="Unassembled WGS sequence"/>
</dbReference>
<evidence type="ECO:0000256" key="1">
    <source>
        <dbReference type="ARBA" id="ARBA00022475"/>
    </source>
</evidence>
<accession>A0A840RTT8</accession>
<keyword evidence="4 6" id="KW-0472">Membrane</keyword>
<gene>
    <name evidence="8" type="ORF">HNR39_002161</name>
</gene>
<comment type="caution">
    <text evidence="8">The sequence shown here is derived from an EMBL/GenBank/DDBJ whole genome shotgun (WGS) entry which is preliminary data.</text>
</comment>
<feature type="region of interest" description="Disordered" evidence="5">
    <location>
        <begin position="74"/>
        <end position="104"/>
    </location>
</feature>
<keyword evidence="2 6" id="KW-0812">Transmembrane</keyword>
<feature type="domain" description="Lipopolysaccharide assembly protein A" evidence="7">
    <location>
        <begin position="22"/>
        <end position="85"/>
    </location>
</feature>
<feature type="compositionally biased region" description="Basic and acidic residues" evidence="5">
    <location>
        <begin position="82"/>
        <end position="104"/>
    </location>
</feature>
<keyword evidence="9" id="KW-1185">Reference proteome</keyword>
<dbReference type="RefSeq" id="WP_168051629.1">
    <property type="nucleotide sequence ID" value="NZ_JAAOZT010000001.1"/>
</dbReference>
<organism evidence="8 9">
    <name type="scientific">Glaciimonas immobilis</name>
    <dbReference type="NCBI Taxonomy" id="728004"/>
    <lineage>
        <taxon>Bacteria</taxon>
        <taxon>Pseudomonadati</taxon>
        <taxon>Pseudomonadota</taxon>
        <taxon>Betaproteobacteria</taxon>
        <taxon>Burkholderiales</taxon>
        <taxon>Oxalobacteraceae</taxon>
        <taxon>Glaciimonas</taxon>
    </lineage>
</organism>
<dbReference type="Pfam" id="PF06305">
    <property type="entry name" value="LapA_dom"/>
    <property type="match status" value="1"/>
</dbReference>
<evidence type="ECO:0000256" key="6">
    <source>
        <dbReference type="SAM" id="Phobius"/>
    </source>
</evidence>
<evidence type="ECO:0000256" key="4">
    <source>
        <dbReference type="ARBA" id="ARBA00023136"/>
    </source>
</evidence>
<evidence type="ECO:0000256" key="2">
    <source>
        <dbReference type="ARBA" id="ARBA00022692"/>
    </source>
</evidence>
<feature type="transmembrane region" description="Helical" evidence="6">
    <location>
        <begin position="40"/>
        <end position="65"/>
    </location>
</feature>